<dbReference type="EMBL" id="JAUDZG010000001">
    <property type="protein sequence ID" value="KAK3311269.1"/>
    <property type="molecule type" value="Genomic_DNA"/>
</dbReference>
<gene>
    <name evidence="2" type="ORF">B0T15DRAFT_68256</name>
</gene>
<name>A0AAJ0M708_9PEZI</name>
<dbReference type="AlphaFoldDB" id="A0AAJ0M708"/>
<reference evidence="2" key="2">
    <citation type="submission" date="2023-06" db="EMBL/GenBank/DDBJ databases">
        <authorList>
            <consortium name="Lawrence Berkeley National Laboratory"/>
            <person name="Mondo S.J."/>
            <person name="Hensen N."/>
            <person name="Bonometti L."/>
            <person name="Westerberg I."/>
            <person name="Brannstrom I.O."/>
            <person name="Guillou S."/>
            <person name="Cros-Aarteil S."/>
            <person name="Calhoun S."/>
            <person name="Haridas S."/>
            <person name="Kuo A."/>
            <person name="Pangilinan J."/>
            <person name="Riley R."/>
            <person name="Labutti K."/>
            <person name="Andreopoulos B."/>
            <person name="Lipzen A."/>
            <person name="Chen C."/>
            <person name="Yanf M."/>
            <person name="Daum C."/>
            <person name="Ng V."/>
            <person name="Clum A."/>
            <person name="Steindorff A."/>
            <person name="Ohm R."/>
            <person name="Martin F."/>
            <person name="Silar P."/>
            <person name="Natvig D."/>
            <person name="Lalanne C."/>
            <person name="Gautier V."/>
            <person name="Ament-Velasquez S.L."/>
            <person name="Kruys A."/>
            <person name="Hutchinson M.I."/>
            <person name="Powell A.J."/>
            <person name="Barry K."/>
            <person name="Miller A.N."/>
            <person name="Grigoriev I.V."/>
            <person name="Debuchy R."/>
            <person name="Gladieux P."/>
            <person name="Thoren M.H."/>
            <person name="Johannesson H."/>
        </authorList>
    </citation>
    <scope>NUCLEOTIDE SEQUENCE</scope>
    <source>
        <strain evidence="2">CBS 333.67</strain>
    </source>
</reference>
<dbReference type="RefSeq" id="XP_062727049.1">
    <property type="nucleotide sequence ID" value="XM_062871204.1"/>
</dbReference>
<protein>
    <submittedName>
        <fullName evidence="2">Uncharacterized protein</fullName>
    </submittedName>
</protein>
<reference evidence="2" key="1">
    <citation type="journal article" date="2023" name="Mol. Phylogenet. Evol.">
        <title>Genome-scale phylogeny and comparative genomics of the fungal order Sordariales.</title>
        <authorList>
            <person name="Hensen N."/>
            <person name="Bonometti L."/>
            <person name="Westerberg I."/>
            <person name="Brannstrom I.O."/>
            <person name="Guillou S."/>
            <person name="Cros-Aarteil S."/>
            <person name="Calhoun S."/>
            <person name="Haridas S."/>
            <person name="Kuo A."/>
            <person name="Mondo S."/>
            <person name="Pangilinan J."/>
            <person name="Riley R."/>
            <person name="LaButti K."/>
            <person name="Andreopoulos B."/>
            <person name="Lipzen A."/>
            <person name="Chen C."/>
            <person name="Yan M."/>
            <person name="Daum C."/>
            <person name="Ng V."/>
            <person name="Clum A."/>
            <person name="Steindorff A."/>
            <person name="Ohm R.A."/>
            <person name="Martin F."/>
            <person name="Silar P."/>
            <person name="Natvig D.O."/>
            <person name="Lalanne C."/>
            <person name="Gautier V."/>
            <person name="Ament-Velasquez S.L."/>
            <person name="Kruys A."/>
            <person name="Hutchinson M.I."/>
            <person name="Powell A.J."/>
            <person name="Barry K."/>
            <person name="Miller A.N."/>
            <person name="Grigoriev I.V."/>
            <person name="Debuchy R."/>
            <person name="Gladieux P."/>
            <person name="Hiltunen Thoren M."/>
            <person name="Johannesson H."/>
        </authorList>
    </citation>
    <scope>NUCLEOTIDE SEQUENCE</scope>
    <source>
        <strain evidence="2">CBS 333.67</strain>
    </source>
</reference>
<evidence type="ECO:0000313" key="2">
    <source>
        <dbReference type="EMBL" id="KAK3311269.1"/>
    </source>
</evidence>
<evidence type="ECO:0000256" key="1">
    <source>
        <dbReference type="SAM" id="MobiDB-lite"/>
    </source>
</evidence>
<keyword evidence="3" id="KW-1185">Reference proteome</keyword>
<evidence type="ECO:0000313" key="3">
    <source>
        <dbReference type="Proteomes" id="UP001273166"/>
    </source>
</evidence>
<dbReference type="Proteomes" id="UP001273166">
    <property type="component" value="Unassembled WGS sequence"/>
</dbReference>
<accession>A0AAJ0M708</accession>
<sequence length="518" mass="56268">MVSSGAVAIKDIQKPLEPYIRPREEVTRVRQLLAAHLDSCLQDGAAVGPLALVDASNIEPSPASRGLQKEYLEALSANLEARNELAACCQERSQPEKEVDITGQGLGLLQAHLARIRLRQRREKLQAIEGALNSFGQKPAASPGFLDAGEIFRDSRPLPQVPNDLVTALTVDKATSGPQLKELIDQLEKHVLQTKLVLRREEQLLEKVKSRTTARAESISESAKFEALSRTRAELINWIETELAKTGGDDGDVEAQDSQKHHAPTSSVNMEEQLISIREKYTQYLDARRVLLELVSQQAQPVIEPPTKKAEAQTPAAPGPQPTAHLLSPYLSQLLSIAREQKGLIAQKAHLNSSISKQVKENGQVVDHLAEESQLIPAHPMPGVPQAHTTLADATSTIQGSGISDRVKPWVFAADSAKISTLEAVAEQIEEGQIALEGSVRTLGEIDELLGLSPLDRKEDGEPAGEDDVWLATSQPSGKTAGPRKHTGRTAKKPARYASVWDKLDGNLGLLRSDKDTA</sequence>
<dbReference type="GeneID" id="87890033"/>
<feature type="compositionally biased region" description="Basic residues" evidence="1">
    <location>
        <begin position="482"/>
        <end position="495"/>
    </location>
</feature>
<organism evidence="2 3">
    <name type="scientific">Chaetomium strumarium</name>
    <dbReference type="NCBI Taxonomy" id="1170767"/>
    <lineage>
        <taxon>Eukaryota</taxon>
        <taxon>Fungi</taxon>
        <taxon>Dikarya</taxon>
        <taxon>Ascomycota</taxon>
        <taxon>Pezizomycotina</taxon>
        <taxon>Sordariomycetes</taxon>
        <taxon>Sordariomycetidae</taxon>
        <taxon>Sordariales</taxon>
        <taxon>Chaetomiaceae</taxon>
        <taxon>Chaetomium</taxon>
    </lineage>
</organism>
<feature type="region of interest" description="Disordered" evidence="1">
    <location>
        <begin position="454"/>
        <end position="496"/>
    </location>
</feature>
<feature type="region of interest" description="Disordered" evidence="1">
    <location>
        <begin position="247"/>
        <end position="267"/>
    </location>
</feature>
<comment type="caution">
    <text evidence="2">The sequence shown here is derived from an EMBL/GenBank/DDBJ whole genome shotgun (WGS) entry which is preliminary data.</text>
</comment>
<proteinExistence type="predicted"/>